<dbReference type="PATRIC" id="fig|216942.3.peg.776"/>
<evidence type="ECO:0000313" key="8">
    <source>
        <dbReference type="EMBL" id="AKX34386.1"/>
    </source>
</evidence>
<reference evidence="8 9" key="1">
    <citation type="journal article" date="2015" name="Genome Announc.">
        <title>Complete Genome Sequence of Spiroplasma litorale TN-1T (DSM 21781), a Bacterium Isolated from a Green-Eyed Horsefly (Tabanus nigrovittatus).</title>
        <authorList>
            <person name="Lo W.S."/>
            <person name="Lai Y.C."/>
            <person name="Lien Y.W."/>
            <person name="Wang T.H."/>
            <person name="Kuo C.H."/>
        </authorList>
    </citation>
    <scope>NUCLEOTIDE SEQUENCE [LARGE SCALE GENOMIC DNA]</scope>
    <source>
        <strain evidence="8 9">TN-1</strain>
    </source>
</reference>
<comment type="catalytic activity">
    <reaction evidence="5">
        <text>L-methionyl-tRNA(fMet) + (6R)-10-formyltetrahydrofolate = N-formyl-L-methionyl-tRNA(fMet) + (6S)-5,6,7,8-tetrahydrofolate + H(+)</text>
        <dbReference type="Rhea" id="RHEA:24380"/>
        <dbReference type="Rhea" id="RHEA-COMP:9952"/>
        <dbReference type="Rhea" id="RHEA-COMP:9953"/>
        <dbReference type="ChEBI" id="CHEBI:15378"/>
        <dbReference type="ChEBI" id="CHEBI:57453"/>
        <dbReference type="ChEBI" id="CHEBI:78530"/>
        <dbReference type="ChEBI" id="CHEBI:78844"/>
        <dbReference type="ChEBI" id="CHEBI:195366"/>
        <dbReference type="EC" id="2.1.2.9"/>
    </reaction>
</comment>
<feature type="domain" description="Formyl transferase C-terminal" evidence="7">
    <location>
        <begin position="202"/>
        <end position="305"/>
    </location>
</feature>
<evidence type="ECO:0000313" key="9">
    <source>
        <dbReference type="Proteomes" id="UP000067476"/>
    </source>
</evidence>
<comment type="similarity">
    <text evidence="1 5">Belongs to the Fmt family.</text>
</comment>
<feature type="binding site" evidence="5">
    <location>
        <begin position="107"/>
        <end position="110"/>
    </location>
    <ligand>
        <name>(6S)-5,6,7,8-tetrahydrofolate</name>
        <dbReference type="ChEBI" id="CHEBI:57453"/>
    </ligand>
</feature>
<dbReference type="RefSeq" id="WP_075058478.1">
    <property type="nucleotide sequence ID" value="NZ_CP012357.1"/>
</dbReference>
<evidence type="ECO:0000256" key="4">
    <source>
        <dbReference type="ARBA" id="ARBA00022917"/>
    </source>
</evidence>
<dbReference type="GO" id="GO:0004479">
    <property type="term" value="F:methionyl-tRNA formyltransferase activity"/>
    <property type="evidence" value="ECO:0007669"/>
    <property type="project" value="UniProtKB-UniRule"/>
</dbReference>
<dbReference type="InterPro" id="IPR005794">
    <property type="entry name" value="Fmt"/>
</dbReference>
<dbReference type="Pfam" id="PF02911">
    <property type="entry name" value="Formyl_trans_C"/>
    <property type="match status" value="1"/>
</dbReference>
<evidence type="ECO:0000256" key="1">
    <source>
        <dbReference type="ARBA" id="ARBA00010699"/>
    </source>
</evidence>
<evidence type="ECO:0000256" key="3">
    <source>
        <dbReference type="ARBA" id="ARBA00022679"/>
    </source>
</evidence>
<dbReference type="InterPro" id="IPR002376">
    <property type="entry name" value="Formyl_transf_N"/>
</dbReference>
<dbReference type="InterPro" id="IPR041711">
    <property type="entry name" value="Met-tRNA-FMT_N"/>
</dbReference>
<name>A0A0K1W2I3_9MOLU</name>
<keyword evidence="3 5" id="KW-0808">Transferase</keyword>
<dbReference type="HAMAP" id="MF_00182">
    <property type="entry name" value="Formyl_trans"/>
    <property type="match status" value="1"/>
</dbReference>
<dbReference type="InterPro" id="IPR011034">
    <property type="entry name" value="Formyl_transferase-like_C_sf"/>
</dbReference>
<dbReference type="GO" id="GO:0005829">
    <property type="term" value="C:cytosol"/>
    <property type="evidence" value="ECO:0007669"/>
    <property type="project" value="TreeGrafter"/>
</dbReference>
<proteinExistence type="inferred from homology"/>
<gene>
    <name evidence="5 8" type="primary">fmt</name>
    <name evidence="8" type="ORF">SLITO_v1c07630</name>
</gene>
<keyword evidence="9" id="KW-1185">Reference proteome</keyword>
<dbReference type="AlphaFoldDB" id="A0A0K1W2I3"/>
<evidence type="ECO:0000256" key="2">
    <source>
        <dbReference type="ARBA" id="ARBA00012261"/>
    </source>
</evidence>
<dbReference type="CDD" id="cd08704">
    <property type="entry name" value="Met_tRNA_FMT_C"/>
    <property type="match status" value="1"/>
</dbReference>
<evidence type="ECO:0000259" key="7">
    <source>
        <dbReference type="Pfam" id="PF02911"/>
    </source>
</evidence>
<sequence length="316" mass="36038">MQKIIYCGTPSISLKPLKALEDMGFKICAIITQPDNNFGRQKNSNISPIKQYAIENGYSYYQPNKIIDIKNELESIEADYLITCAYGQFIPDSVLNLFKNCINVHASLLPKYRGGSPVQFALMNGDKETGISLMQMVKKMDAGDVYVQKSIPIDINDDNGSLFDKLGNLAYEIVKENIIEIFNNNIEPVKQDENHVTFALNLKNDEEKINWDQEDEKIHNFVRALSPNPIAFTYLDNERIKIKKTSLMDENDFVIIPLKMFFPGEIAVIDKKGIVVATKTKFIRILEIQRQGKKMLPASTYYNQKNGFIKPGMIFK</sequence>
<organism evidence="8 9">
    <name type="scientific">Spiroplasma litorale</name>
    <dbReference type="NCBI Taxonomy" id="216942"/>
    <lineage>
        <taxon>Bacteria</taxon>
        <taxon>Bacillati</taxon>
        <taxon>Mycoplasmatota</taxon>
        <taxon>Mollicutes</taxon>
        <taxon>Entomoplasmatales</taxon>
        <taxon>Spiroplasmataceae</taxon>
        <taxon>Spiroplasma</taxon>
    </lineage>
</organism>
<comment type="function">
    <text evidence="5">Attaches a formyl group to the free amino group of methionyl-tRNA(fMet). The formyl group appears to play a dual role in the initiator identity of N-formylmethionyl-tRNA by promoting its recognition by IF2 and preventing the misappropriation of this tRNA by the elongation apparatus.</text>
</comment>
<dbReference type="InterPro" id="IPR036477">
    <property type="entry name" value="Formyl_transf_N_sf"/>
</dbReference>
<dbReference type="Proteomes" id="UP000067476">
    <property type="component" value="Chromosome"/>
</dbReference>
<dbReference type="STRING" id="216942.SLITO_v1c07630"/>
<dbReference type="EMBL" id="CP012357">
    <property type="protein sequence ID" value="AKX34386.1"/>
    <property type="molecule type" value="Genomic_DNA"/>
</dbReference>
<accession>A0A0K1W2I3</accession>
<dbReference type="KEGG" id="sll:SLITO_v1c07630"/>
<evidence type="ECO:0000256" key="5">
    <source>
        <dbReference type="HAMAP-Rule" id="MF_00182"/>
    </source>
</evidence>
<evidence type="ECO:0000259" key="6">
    <source>
        <dbReference type="Pfam" id="PF00551"/>
    </source>
</evidence>
<dbReference type="SUPFAM" id="SSF50486">
    <property type="entry name" value="FMT C-terminal domain-like"/>
    <property type="match status" value="1"/>
</dbReference>
<dbReference type="Gene3D" id="3.40.50.12230">
    <property type="match status" value="1"/>
</dbReference>
<dbReference type="PROSITE" id="PS00373">
    <property type="entry name" value="GART"/>
    <property type="match status" value="1"/>
</dbReference>
<dbReference type="InterPro" id="IPR001555">
    <property type="entry name" value="GART_AS"/>
</dbReference>
<feature type="domain" description="Formyl transferase N-terminal" evidence="6">
    <location>
        <begin position="8"/>
        <end position="174"/>
    </location>
</feature>
<protein>
    <recommendedName>
        <fullName evidence="2 5">Methionyl-tRNA formyltransferase</fullName>
        <ecNumber evidence="2 5">2.1.2.9</ecNumber>
    </recommendedName>
</protein>
<dbReference type="EC" id="2.1.2.9" evidence="2 5"/>
<dbReference type="PANTHER" id="PTHR11138">
    <property type="entry name" value="METHIONYL-TRNA FORMYLTRANSFERASE"/>
    <property type="match status" value="1"/>
</dbReference>
<keyword evidence="4 5" id="KW-0648">Protein biosynthesis</keyword>
<dbReference type="Pfam" id="PF00551">
    <property type="entry name" value="Formyl_trans_N"/>
    <property type="match status" value="1"/>
</dbReference>
<dbReference type="PANTHER" id="PTHR11138:SF5">
    <property type="entry name" value="METHIONYL-TRNA FORMYLTRANSFERASE, MITOCHONDRIAL"/>
    <property type="match status" value="1"/>
</dbReference>
<dbReference type="NCBIfam" id="TIGR00460">
    <property type="entry name" value="fmt"/>
    <property type="match status" value="1"/>
</dbReference>
<dbReference type="CDD" id="cd08646">
    <property type="entry name" value="FMT_core_Met-tRNA-FMT_N"/>
    <property type="match status" value="1"/>
</dbReference>
<dbReference type="InterPro" id="IPR044135">
    <property type="entry name" value="Met-tRNA-FMT_C"/>
</dbReference>
<dbReference type="SUPFAM" id="SSF53328">
    <property type="entry name" value="Formyltransferase"/>
    <property type="match status" value="1"/>
</dbReference>
<dbReference type="InterPro" id="IPR005793">
    <property type="entry name" value="Formyl_trans_C"/>
</dbReference>